<organism evidence="4 5">
    <name type="scientific">Actinomycetospora flava</name>
    <dbReference type="NCBI Taxonomy" id="3129232"/>
    <lineage>
        <taxon>Bacteria</taxon>
        <taxon>Bacillati</taxon>
        <taxon>Actinomycetota</taxon>
        <taxon>Actinomycetes</taxon>
        <taxon>Pseudonocardiales</taxon>
        <taxon>Pseudonocardiaceae</taxon>
        <taxon>Actinomycetospora</taxon>
    </lineage>
</organism>
<sequence length="689" mass="74281">MTASATASQWAGAGEPVVVAGATLEGIYTGPATAPEVIDPGLPVDFGAPDWEADSVIGPPHYGELTPAARAAFLVWQRTGRRAEQAPAVWALLHLYGLERRILVDGDSDPELSREAAALGETYGSDPEVARVAKALGGHRRPDSPPPLDDEPVPDVLQVELGHRALASEPVDADWALAWAWFHPDIARREAAKRVPEDFARLWRYRFIERHPEGLPIRPRRRRLTLDYTPANPSLPVPLELSVPDASDVFLTTGPAVILREITDQVEADLIGVVRWRNRYPDEPITSARAAAVLPEPLFAGSSSARAVRPFVEQAESLLTDVPSVVDAETLLSQWTEATGTAEIERRDAVEMAQVLERFGVGVEPDVRFGGRAATRSPVVLFRQAESPTTSPSEAYAAAVVVLELCAAVAGADGVVDDTEQAMLIEQVQLAEGITASERTRLDAHRVLVASSELRLADVAARMVGLPLTQRLSLGSYVLDLARADGVVTDDEVRVLRSVHELLDLDPDEVDRRLRFRRAPLAPRAAPTAELFTLQPTHDDSDALLALAPAENLVESEAPAERLVAVDETRLRQRQADNLAVQDLLGAIFADVEDEADEPEPAVVDTAAGATGIATLDATHSALLRELAGRGQSSRQDLEALAARHGVLPDGAVDVINEAALDSTEEPVIEVHDDESVTVDSAIYEEMRA</sequence>
<feature type="domain" description="TerB N-terminal" evidence="2">
    <location>
        <begin position="30"/>
        <end position="191"/>
    </location>
</feature>
<dbReference type="EMBL" id="JBBEGM010000006">
    <property type="protein sequence ID" value="MEJ2862829.1"/>
    <property type="molecule type" value="Genomic_DNA"/>
</dbReference>
<name>A0ABU8M7G5_9PSEU</name>
<dbReference type="InterPro" id="IPR029024">
    <property type="entry name" value="TerB-like"/>
</dbReference>
<keyword evidence="5" id="KW-1185">Reference proteome</keyword>
<dbReference type="SUPFAM" id="SSF158682">
    <property type="entry name" value="TerB-like"/>
    <property type="match status" value="1"/>
</dbReference>
<comment type="caution">
    <text evidence="4">The sequence shown here is derived from an EMBL/GenBank/DDBJ whole genome shotgun (WGS) entry which is preliminary data.</text>
</comment>
<evidence type="ECO:0000313" key="4">
    <source>
        <dbReference type="EMBL" id="MEJ2862829.1"/>
    </source>
</evidence>
<feature type="domain" description="Co-chaperone DjlA N-terminal" evidence="1">
    <location>
        <begin position="402"/>
        <end position="512"/>
    </location>
</feature>
<dbReference type="Pfam" id="PF15615">
    <property type="entry name" value="TerB_C"/>
    <property type="match status" value="1"/>
</dbReference>
<dbReference type="CDD" id="cd07176">
    <property type="entry name" value="terB"/>
    <property type="match status" value="1"/>
</dbReference>
<feature type="domain" description="TerB-C" evidence="3">
    <location>
        <begin position="551"/>
        <end position="686"/>
    </location>
</feature>
<dbReference type="Pfam" id="PF13208">
    <property type="entry name" value="TerB_N"/>
    <property type="match status" value="1"/>
</dbReference>
<evidence type="ECO:0000259" key="2">
    <source>
        <dbReference type="Pfam" id="PF13208"/>
    </source>
</evidence>
<dbReference type="Gene3D" id="1.10.3680.10">
    <property type="entry name" value="TerB-like"/>
    <property type="match status" value="1"/>
</dbReference>
<evidence type="ECO:0000313" key="5">
    <source>
        <dbReference type="Proteomes" id="UP001369736"/>
    </source>
</evidence>
<dbReference type="Pfam" id="PF05099">
    <property type="entry name" value="TerB"/>
    <property type="match status" value="1"/>
</dbReference>
<dbReference type="InterPro" id="IPR028932">
    <property type="entry name" value="TerB-C"/>
</dbReference>
<gene>
    <name evidence="4" type="ORF">WCD58_16780</name>
</gene>
<dbReference type="InterPro" id="IPR025266">
    <property type="entry name" value="TerB_N"/>
</dbReference>
<dbReference type="RefSeq" id="WP_337704198.1">
    <property type="nucleotide sequence ID" value="NZ_JBBEGM010000006.1"/>
</dbReference>
<evidence type="ECO:0000259" key="3">
    <source>
        <dbReference type="Pfam" id="PF15615"/>
    </source>
</evidence>
<accession>A0ABU8M7G5</accession>
<evidence type="ECO:0000259" key="1">
    <source>
        <dbReference type="Pfam" id="PF05099"/>
    </source>
</evidence>
<protein>
    <submittedName>
        <fullName evidence="4">TerB N-terminal domain-containing protein</fullName>
    </submittedName>
</protein>
<dbReference type="InterPro" id="IPR007791">
    <property type="entry name" value="DjlA_N"/>
</dbReference>
<dbReference type="Proteomes" id="UP001369736">
    <property type="component" value="Unassembled WGS sequence"/>
</dbReference>
<reference evidence="4 5" key="1">
    <citation type="submission" date="2024-03" db="EMBL/GenBank/DDBJ databases">
        <title>Actinomycetospora sp. OC33-EN07, a novel actinomycete isolated from wild orchid (Aerides multiflora).</title>
        <authorList>
            <person name="Suriyachadkun C."/>
        </authorList>
    </citation>
    <scope>NUCLEOTIDE SEQUENCE [LARGE SCALE GENOMIC DNA]</scope>
    <source>
        <strain evidence="4 5">OC33-EN07</strain>
    </source>
</reference>
<proteinExistence type="predicted"/>